<dbReference type="InterPro" id="IPR051795">
    <property type="entry name" value="Glycosyl_Hydrlase_43"/>
</dbReference>
<keyword evidence="2 4" id="KW-0378">Hydrolase</keyword>
<dbReference type="InterPro" id="IPR023296">
    <property type="entry name" value="Glyco_hydro_beta-prop_sf"/>
</dbReference>
<evidence type="ECO:0000256" key="2">
    <source>
        <dbReference type="ARBA" id="ARBA00022801"/>
    </source>
</evidence>
<organism evidence="6 7">
    <name type="scientific">Marinicrinis lubricantis</name>
    <dbReference type="NCBI Taxonomy" id="2086470"/>
    <lineage>
        <taxon>Bacteria</taxon>
        <taxon>Bacillati</taxon>
        <taxon>Bacillota</taxon>
        <taxon>Bacilli</taxon>
        <taxon>Bacillales</taxon>
        <taxon>Paenibacillaceae</taxon>
    </lineage>
</organism>
<dbReference type="InterPro" id="IPR013320">
    <property type="entry name" value="ConA-like_dom_sf"/>
</dbReference>
<dbReference type="EMBL" id="JBHSQV010000010">
    <property type="protein sequence ID" value="MFC5985216.1"/>
    <property type="molecule type" value="Genomic_DNA"/>
</dbReference>
<gene>
    <name evidence="6" type="ORF">ACFPXP_01855</name>
</gene>
<feature type="domain" description="Beta-xylosidase C-terminal Concanavalin A-like" evidence="5">
    <location>
        <begin position="324"/>
        <end position="523"/>
    </location>
</feature>
<dbReference type="RefSeq" id="WP_379891837.1">
    <property type="nucleotide sequence ID" value="NZ_CBCSCT010000003.1"/>
</dbReference>
<dbReference type="PANTHER" id="PTHR42812">
    <property type="entry name" value="BETA-XYLOSIDASE"/>
    <property type="match status" value="1"/>
</dbReference>
<dbReference type="Proteomes" id="UP001596250">
    <property type="component" value="Unassembled WGS sequence"/>
</dbReference>
<dbReference type="PANTHER" id="PTHR42812:SF12">
    <property type="entry name" value="BETA-XYLOSIDASE-RELATED"/>
    <property type="match status" value="1"/>
</dbReference>
<dbReference type="GO" id="GO:0016787">
    <property type="term" value="F:hydrolase activity"/>
    <property type="evidence" value="ECO:0007669"/>
    <property type="project" value="UniProtKB-KW"/>
</dbReference>
<evidence type="ECO:0000313" key="6">
    <source>
        <dbReference type="EMBL" id="MFC5985216.1"/>
    </source>
</evidence>
<evidence type="ECO:0000256" key="4">
    <source>
        <dbReference type="RuleBase" id="RU361187"/>
    </source>
</evidence>
<keyword evidence="7" id="KW-1185">Reference proteome</keyword>
<dbReference type="Pfam" id="PF04616">
    <property type="entry name" value="Glyco_hydro_43"/>
    <property type="match status" value="1"/>
</dbReference>
<evidence type="ECO:0000313" key="7">
    <source>
        <dbReference type="Proteomes" id="UP001596250"/>
    </source>
</evidence>
<dbReference type="SUPFAM" id="SSF49899">
    <property type="entry name" value="Concanavalin A-like lectins/glucanases"/>
    <property type="match status" value="1"/>
</dbReference>
<dbReference type="SUPFAM" id="SSF75005">
    <property type="entry name" value="Arabinanase/levansucrase/invertase"/>
    <property type="match status" value="1"/>
</dbReference>
<dbReference type="CDD" id="cd18617">
    <property type="entry name" value="GH43_XynB-like"/>
    <property type="match status" value="1"/>
</dbReference>
<keyword evidence="3 4" id="KW-0326">Glycosidase</keyword>
<evidence type="ECO:0000259" key="5">
    <source>
        <dbReference type="Pfam" id="PF17851"/>
    </source>
</evidence>
<accession>A0ABW1IJJ0</accession>
<comment type="similarity">
    <text evidence="1 4">Belongs to the glycosyl hydrolase 43 family.</text>
</comment>
<dbReference type="Gene3D" id="2.60.120.200">
    <property type="match status" value="1"/>
</dbReference>
<dbReference type="Gene3D" id="2.115.10.20">
    <property type="entry name" value="Glycosyl hydrolase domain, family 43"/>
    <property type="match status" value="1"/>
</dbReference>
<evidence type="ECO:0000256" key="3">
    <source>
        <dbReference type="ARBA" id="ARBA00023295"/>
    </source>
</evidence>
<dbReference type="InterPro" id="IPR006710">
    <property type="entry name" value="Glyco_hydro_43"/>
</dbReference>
<dbReference type="InterPro" id="IPR041542">
    <property type="entry name" value="GH43_C2"/>
</dbReference>
<reference evidence="7" key="1">
    <citation type="journal article" date="2019" name="Int. J. Syst. Evol. Microbiol.">
        <title>The Global Catalogue of Microorganisms (GCM) 10K type strain sequencing project: providing services to taxonomists for standard genome sequencing and annotation.</title>
        <authorList>
            <consortium name="The Broad Institute Genomics Platform"/>
            <consortium name="The Broad Institute Genome Sequencing Center for Infectious Disease"/>
            <person name="Wu L."/>
            <person name="Ma J."/>
        </authorList>
    </citation>
    <scope>NUCLEOTIDE SEQUENCE [LARGE SCALE GENOMIC DNA]</scope>
    <source>
        <strain evidence="7">CCM 8749</strain>
    </source>
</reference>
<name>A0ABW1IJJ0_9BACL</name>
<dbReference type="Pfam" id="PF17851">
    <property type="entry name" value="GH43_C2"/>
    <property type="match status" value="1"/>
</dbReference>
<proteinExistence type="inferred from homology"/>
<sequence length="526" mass="59832">MAQFRNPIIPGFYPDPSICRAGDDYYLVTSSFEYFPGVPIFHSKDLVHWRQIGHVLDRPEQLNLDGTPCSKGIYAATIRYHEGTFYMITTFVESATGARRNFYVTAEDPAGDWSDPIWLPDAPGIDPSLFFDDDGRCYCMANRQPPAGQQYPKHMEIWLQELDVRQGKLVGPKYSLWDGALKQIHAQEGPHLYKIDGMYYLMIAEGGTGHTHSVTIARSAELTGPYENCKQNPILTHRHLGRNVPIVNVGHADMVQTQTGEWWMVCLGSRPYGGYYRNLGRETFLVPFVWENGWPVVNPGRGIVELEMEGPDLPEHHWPSQPSCDHFESERLGDIWSFIRTPRGEFWSLSERPGYLRLRLKPERVTDLANPSFIGRRQQHMDFAVRTVMEFEPQAPHETAGLVLLQNSDYQYRMEVTSALNQPILRLIQRRGGEETIMAEERLEGVQGWQKKLYLKVEAWGQSYSFYYGTEAEAWNPLAERVDGTILSSDVAGGFTGTYIGLFASACGELSSNAADFDWFEYTALS</sequence>
<evidence type="ECO:0000256" key="1">
    <source>
        <dbReference type="ARBA" id="ARBA00009865"/>
    </source>
</evidence>
<protein>
    <submittedName>
        <fullName evidence="6">Glycoside hydrolase family 43 protein</fullName>
    </submittedName>
</protein>
<comment type="caution">
    <text evidence="6">The sequence shown here is derived from an EMBL/GenBank/DDBJ whole genome shotgun (WGS) entry which is preliminary data.</text>
</comment>